<protein>
    <submittedName>
        <fullName evidence="2">Uncharacterized protein</fullName>
    </submittedName>
</protein>
<feature type="region of interest" description="Disordered" evidence="1">
    <location>
        <begin position="1"/>
        <end position="21"/>
    </location>
</feature>
<reference evidence="2 3" key="1">
    <citation type="journal article" date="2019" name="Nat. Microbiol.">
        <title>Mediterranean grassland soil C-N compound turnover is dependent on rainfall and depth, and is mediated by genomically divergent microorganisms.</title>
        <authorList>
            <person name="Diamond S."/>
            <person name="Andeer P.F."/>
            <person name="Li Z."/>
            <person name="Crits-Christoph A."/>
            <person name="Burstein D."/>
            <person name="Anantharaman K."/>
            <person name="Lane K.R."/>
            <person name="Thomas B.C."/>
            <person name="Pan C."/>
            <person name="Northen T.R."/>
            <person name="Banfield J.F."/>
        </authorList>
    </citation>
    <scope>NUCLEOTIDE SEQUENCE [LARGE SCALE GENOMIC DNA]</scope>
    <source>
        <strain evidence="2">NP_3</strain>
    </source>
</reference>
<evidence type="ECO:0000313" key="2">
    <source>
        <dbReference type="EMBL" id="TMI92036.1"/>
    </source>
</evidence>
<gene>
    <name evidence="2" type="ORF">E6H00_03150</name>
</gene>
<accession>A0A537K934</accession>
<organism evidence="2 3">
    <name type="scientific">Candidatus Segetimicrobium genomatis</name>
    <dbReference type="NCBI Taxonomy" id="2569760"/>
    <lineage>
        <taxon>Bacteria</taxon>
        <taxon>Bacillati</taxon>
        <taxon>Candidatus Sysuimicrobiota</taxon>
        <taxon>Candidatus Sysuimicrobiia</taxon>
        <taxon>Candidatus Sysuimicrobiales</taxon>
        <taxon>Candidatus Segetimicrobiaceae</taxon>
        <taxon>Candidatus Segetimicrobium</taxon>
    </lineage>
</organism>
<dbReference type="AlphaFoldDB" id="A0A537K934"/>
<sequence>MAALNPADLLLPERPPADHHPAEAYLANRTPRSRDATRKALDTIASLLTSGQGSALTLAWHLLRDEQVADLRRTLMQCYPVAVANGMLAALRGVSKACWRLGLMDAEAYRRVREAAAPHAGVGSSGRALPRGELRSIFESCADDGSPAVARVRVVRALLHGDGPGSARVVKTLSPPHVPAPVARGRAMTMAQLSLRRAAPREAIAHALWEADVCLRQRAFCACLAMLRKALDLWSAEYRDTHGLTFNRGGGERDDVYWRLRKIADENRLFQTAISAVLDGLTFAPPSGSIDPRDGAHDGEGDAVVCRGGSLCGDNGLLAVRTKDSYRRLHDLVAHLIASTTADLPI</sequence>
<comment type="caution">
    <text evidence="2">The sequence shown here is derived from an EMBL/GenBank/DDBJ whole genome shotgun (WGS) entry which is preliminary data.</text>
</comment>
<name>A0A537K934_9BACT</name>
<dbReference type="Proteomes" id="UP000318509">
    <property type="component" value="Unassembled WGS sequence"/>
</dbReference>
<dbReference type="EMBL" id="VBAK01000073">
    <property type="protein sequence ID" value="TMI92036.1"/>
    <property type="molecule type" value="Genomic_DNA"/>
</dbReference>
<proteinExistence type="predicted"/>
<evidence type="ECO:0000313" key="3">
    <source>
        <dbReference type="Proteomes" id="UP000318509"/>
    </source>
</evidence>
<evidence type="ECO:0000256" key="1">
    <source>
        <dbReference type="SAM" id="MobiDB-lite"/>
    </source>
</evidence>